<feature type="region of interest" description="Disordered" evidence="1">
    <location>
        <begin position="186"/>
        <end position="208"/>
    </location>
</feature>
<comment type="caution">
    <text evidence="2">The sequence shown here is derived from an EMBL/GenBank/DDBJ whole genome shotgun (WGS) entry which is preliminary data.</text>
</comment>
<name>A0A1K0GL25_9ACTN</name>
<proteinExistence type="predicted"/>
<reference evidence="2 3" key="1">
    <citation type="submission" date="2016-09" db="EMBL/GenBank/DDBJ databases">
        <title>Couchioplanes caeruleus draft genome sequence.</title>
        <authorList>
            <person name="Sheehan J."/>
            <person name="Caffrey P."/>
        </authorList>
    </citation>
    <scope>NUCLEOTIDE SEQUENCE [LARGE SCALE GENOMIC DNA]</scope>
    <source>
        <strain evidence="2 3">DSM 43634</strain>
    </source>
</reference>
<dbReference type="RefSeq" id="WP_071806434.1">
    <property type="nucleotide sequence ID" value="NZ_MEIA01000182.1"/>
</dbReference>
<protein>
    <recommendedName>
        <fullName evidence="4">Recombinase A</fullName>
    </recommendedName>
</protein>
<dbReference type="EMBL" id="MEIA01000182">
    <property type="protein sequence ID" value="OJF12998.1"/>
    <property type="molecule type" value="Genomic_DNA"/>
</dbReference>
<accession>A0A1K0GL25</accession>
<evidence type="ECO:0000256" key="1">
    <source>
        <dbReference type="SAM" id="MobiDB-lite"/>
    </source>
</evidence>
<organism evidence="2 3">
    <name type="scientific">Couchioplanes caeruleus subsp. caeruleus</name>
    <dbReference type="NCBI Taxonomy" id="56427"/>
    <lineage>
        <taxon>Bacteria</taxon>
        <taxon>Bacillati</taxon>
        <taxon>Actinomycetota</taxon>
        <taxon>Actinomycetes</taxon>
        <taxon>Micromonosporales</taxon>
        <taxon>Micromonosporaceae</taxon>
        <taxon>Couchioplanes</taxon>
    </lineage>
</organism>
<dbReference type="AlphaFoldDB" id="A0A1K0GL25"/>
<evidence type="ECO:0000313" key="2">
    <source>
        <dbReference type="EMBL" id="OJF12998.1"/>
    </source>
</evidence>
<gene>
    <name evidence="2" type="ORF">BG844_17655</name>
</gene>
<evidence type="ECO:0008006" key="4">
    <source>
        <dbReference type="Google" id="ProtNLM"/>
    </source>
</evidence>
<sequence length="272" mass="28662">MAHQLVQTVDEAALEAPDASRVLPVLPELAAGPLPWPGGIRRGATVSVRGSTSLVLALLSDAMRQGAWAAVCGLPTLGLLAAEQDYYLDLARLALVPSPGPDWPSVVSALIDGFDVVVVAAPGQVTDGTARSLMARARQKDCVLLPVGAPWPGSDLAIEVTARAWTGLGAGRGRLKRQRLTVRAAGKGRAARPRTAAVTLPPESLSGPDPYQVQAIPPPHPVQPPRRNALLDIDEGTQRAAEAGRPALRPVDPWADLVPLNAPRRNTIRRTQ</sequence>
<keyword evidence="3" id="KW-1185">Reference proteome</keyword>
<evidence type="ECO:0000313" key="3">
    <source>
        <dbReference type="Proteomes" id="UP000182486"/>
    </source>
</evidence>
<feature type="compositionally biased region" description="Low complexity" evidence="1">
    <location>
        <begin position="186"/>
        <end position="197"/>
    </location>
</feature>
<dbReference type="Proteomes" id="UP000182486">
    <property type="component" value="Unassembled WGS sequence"/>
</dbReference>